<keyword evidence="3" id="KW-1185">Reference proteome</keyword>
<dbReference type="PANTHER" id="PTHR35531:SF1">
    <property type="entry name" value="INNER MEMBRANE PROTEIN YBCI-RELATED"/>
    <property type="match status" value="1"/>
</dbReference>
<evidence type="ECO:0000313" key="2">
    <source>
        <dbReference type="EMBL" id="MBD8025304.1"/>
    </source>
</evidence>
<evidence type="ECO:0000256" key="1">
    <source>
        <dbReference type="SAM" id="Phobius"/>
    </source>
</evidence>
<sequence>MNKPAHLMGGLTAGVAVSKYIIPTINNGAIDGIVNIGVVLCGALLGSLLPDIDHRNSYIGRKLKIASFIISKTLGHRSIVHTPIVIFAFSALLYFLTNQFTGTIHNLSRLFVIGISYGMFSHLFLDLLTRRGIPLLYPFSSKSFRIAKFKGGGIGDSLTMVIGPILIVLMVLDTIVPFVF</sequence>
<feature type="transmembrane region" description="Helical" evidence="1">
    <location>
        <begin position="33"/>
        <end position="53"/>
    </location>
</feature>
<keyword evidence="2" id="KW-0378">Hydrolase</keyword>
<dbReference type="PANTHER" id="PTHR35531">
    <property type="entry name" value="INNER MEMBRANE PROTEIN YBCI-RELATED"/>
    <property type="match status" value="1"/>
</dbReference>
<dbReference type="GO" id="GO:0016787">
    <property type="term" value="F:hydrolase activity"/>
    <property type="evidence" value="ECO:0007669"/>
    <property type="project" value="UniProtKB-KW"/>
</dbReference>
<gene>
    <name evidence="2" type="ORF">H9636_01410</name>
</gene>
<comment type="caution">
    <text evidence="2">The sequence shown here is derived from an EMBL/GenBank/DDBJ whole genome shotgun (WGS) entry which is preliminary data.</text>
</comment>
<organism evidence="2 3">
    <name type="scientific">Ureibacillus galli</name>
    <dbReference type="NCBI Taxonomy" id="2762222"/>
    <lineage>
        <taxon>Bacteria</taxon>
        <taxon>Bacillati</taxon>
        <taxon>Bacillota</taxon>
        <taxon>Bacilli</taxon>
        <taxon>Bacillales</taxon>
        <taxon>Caryophanaceae</taxon>
        <taxon>Ureibacillus</taxon>
    </lineage>
</organism>
<feature type="transmembrane region" description="Helical" evidence="1">
    <location>
        <begin position="108"/>
        <end position="128"/>
    </location>
</feature>
<evidence type="ECO:0000313" key="3">
    <source>
        <dbReference type="Proteomes" id="UP000640930"/>
    </source>
</evidence>
<keyword evidence="1" id="KW-0472">Membrane</keyword>
<protein>
    <submittedName>
        <fullName evidence="2">Metal-dependent hydrolase</fullName>
    </submittedName>
</protein>
<reference evidence="2 3" key="1">
    <citation type="submission" date="2020-08" db="EMBL/GenBank/DDBJ databases">
        <title>A Genomic Blueprint of the Chicken Gut Microbiome.</title>
        <authorList>
            <person name="Gilroy R."/>
            <person name="Ravi A."/>
            <person name="Getino M."/>
            <person name="Pursley I."/>
            <person name="Horton D.L."/>
            <person name="Alikhan N.-F."/>
            <person name="Baker D."/>
            <person name="Gharbi K."/>
            <person name="Hall N."/>
            <person name="Watson M."/>
            <person name="Adriaenssens E.M."/>
            <person name="Foster-Nyarko E."/>
            <person name="Jarju S."/>
            <person name="Secka A."/>
            <person name="Antonio M."/>
            <person name="Oren A."/>
            <person name="Chaudhuri R."/>
            <person name="La Ragione R.M."/>
            <person name="Hildebrand F."/>
            <person name="Pallen M.J."/>
        </authorList>
    </citation>
    <scope>NUCLEOTIDE SEQUENCE [LARGE SCALE GENOMIC DNA]</scope>
    <source>
        <strain evidence="2 3">Re31</strain>
    </source>
</reference>
<accession>A0ABR8X7L2</accession>
<feature type="transmembrane region" description="Helical" evidence="1">
    <location>
        <begin position="74"/>
        <end position="96"/>
    </location>
</feature>
<feature type="transmembrane region" description="Helical" evidence="1">
    <location>
        <begin position="149"/>
        <end position="172"/>
    </location>
</feature>
<keyword evidence="1" id="KW-0812">Transmembrane</keyword>
<name>A0ABR8X7L2_9BACL</name>
<dbReference type="InterPro" id="IPR007404">
    <property type="entry name" value="YdjM-like"/>
</dbReference>
<dbReference type="RefSeq" id="WP_191705856.1">
    <property type="nucleotide sequence ID" value="NZ_JACSQA010000001.1"/>
</dbReference>
<dbReference type="Pfam" id="PF04307">
    <property type="entry name" value="YdjM"/>
    <property type="match status" value="1"/>
</dbReference>
<dbReference type="Proteomes" id="UP000640930">
    <property type="component" value="Unassembled WGS sequence"/>
</dbReference>
<dbReference type="EMBL" id="JACSQA010000001">
    <property type="protein sequence ID" value="MBD8025304.1"/>
    <property type="molecule type" value="Genomic_DNA"/>
</dbReference>
<keyword evidence="1" id="KW-1133">Transmembrane helix</keyword>
<proteinExistence type="predicted"/>